<comment type="subunit">
    <text evidence="5 7">Part of the 30S ribosomal subunit.</text>
</comment>
<dbReference type="AlphaFoldDB" id="A0A140GIX1"/>
<dbReference type="HAMAP" id="MF_01309_B">
    <property type="entry name" value="Ribosomal_uS3_B"/>
    <property type="match status" value="1"/>
</dbReference>
<keyword evidence="7 9" id="KW-0150">Chloroplast</keyword>
<dbReference type="InterPro" id="IPR057258">
    <property type="entry name" value="Ribosomal_uS3"/>
</dbReference>
<dbReference type="InterPro" id="IPR009019">
    <property type="entry name" value="KH_sf_prok-type"/>
</dbReference>
<sequence>MGQKIHPLGFRVGITKRHETVWFARFEKRQYAQTVLEDIFLKKTLQKLLPELLKKKYGNSEQAGKIVQIKIERGFIPYEIAIQIYAQNCEAIKTAVDKLEINPNLLQNCLKNKFVLEKASMKNQNLFELKTNSLVENNSQKTLSKKRKNFSNLGNVNSLERTTRKSNLKGITFQTFSTFEKRLRKRKNTLERFHKRILENMLIVKKGKKITRKFQKSDIVSLKSERKTNQFSKTRQVKNKNKSQTRFALTLTSSKRNSLANRSKTNFNKVKNNQTELSALGTARLRSILNENREQSQKTTKFMNVFLSKMNRNFVVLLKSEMSYWNSYLENYKTQQIQKFGYLRYAPLGFQSKWSLTRLKRYEKQPLNVLVKLLKVLQKQALRKLELLRKEFLVLGTLSKMKSFLYFQRIRFIKALKNFIQQSQLEVLAKQKTRFGTRNTSLSQKLSTQKRLENEKTLLGLTEKALKRKFTHLKDENRKIKFVEYLQSVVQKHRQKNLFLYLATIADSRKYLRQIQKFTKEQASFLFGINKNVLDQMTPEQKKNFVKNQLKKAIEKANRQNELQRSLQDVFVRQIQQQKTICQQNLALTPKISLKFYSVKPEIIETNSSIVTDMIVDKLEKREAFRRVIKKVSEDLMKTSKVKGVKIQVSGRLNGAEIARSEWVRAGRVPLQTLRANIDYCYKTAQTIYGIIGVKVWIYKGYTKMNKNA</sequence>
<keyword evidence="3 5" id="KW-0687">Ribonucleoprotein</keyword>
<dbReference type="GO" id="GO:0006412">
    <property type="term" value="P:translation"/>
    <property type="evidence" value="ECO:0007669"/>
    <property type="project" value="UniProtKB-UniRule"/>
</dbReference>
<evidence type="ECO:0000256" key="4">
    <source>
        <dbReference type="ARBA" id="ARBA00035154"/>
    </source>
</evidence>
<dbReference type="PANTHER" id="PTHR11760:SF19">
    <property type="entry name" value="SMALL RIBOSOMAL SUBUNIT PROTEIN US3C"/>
    <property type="match status" value="1"/>
</dbReference>
<dbReference type="Gene3D" id="3.30.300.20">
    <property type="match status" value="1"/>
</dbReference>
<comment type="similarity">
    <text evidence="1 5 6">Belongs to the universal ribosomal protein uS3 family.</text>
</comment>
<evidence type="ECO:0000259" key="8">
    <source>
        <dbReference type="Pfam" id="PF00189"/>
    </source>
</evidence>
<dbReference type="EMBL" id="KT369453">
    <property type="protein sequence ID" value="AMN09236.1"/>
    <property type="molecule type" value="Genomic_DNA"/>
</dbReference>
<feature type="domain" description="Small ribosomal subunit protein uS3 C-terminal" evidence="8">
    <location>
        <begin position="615"/>
        <end position="698"/>
    </location>
</feature>
<organism evidence="9">
    <name type="scientific">Ourococcus multisporus</name>
    <dbReference type="NCBI Taxonomy" id="132186"/>
    <lineage>
        <taxon>Eukaryota</taxon>
        <taxon>Viridiplantae</taxon>
        <taxon>Chlorophyta</taxon>
        <taxon>core chlorophytes</taxon>
        <taxon>Chlorophyceae</taxon>
        <taxon>CS clade</taxon>
        <taxon>Sphaeropleales</taxon>
        <taxon>Selenastraceae</taxon>
        <taxon>Ourococcus</taxon>
    </lineage>
</organism>
<dbReference type="SUPFAM" id="SSF54821">
    <property type="entry name" value="Ribosomal protein S3 C-terminal domain"/>
    <property type="match status" value="1"/>
</dbReference>
<accession>A0A140GIX1</accession>
<dbReference type="Gene3D" id="3.30.1140.32">
    <property type="entry name" value="Ribosomal protein S3, C-terminal domain"/>
    <property type="match status" value="1"/>
</dbReference>
<gene>
    <name evidence="5 9" type="primary">rps3</name>
</gene>
<evidence type="ECO:0000313" key="9">
    <source>
        <dbReference type="EMBL" id="AMN09236.1"/>
    </source>
</evidence>
<evidence type="ECO:0000256" key="7">
    <source>
        <dbReference type="RuleBase" id="RU003626"/>
    </source>
</evidence>
<dbReference type="GO" id="GO:0022627">
    <property type="term" value="C:cytosolic small ribosomal subunit"/>
    <property type="evidence" value="ECO:0007669"/>
    <property type="project" value="TreeGrafter"/>
</dbReference>
<evidence type="ECO:0000256" key="2">
    <source>
        <dbReference type="ARBA" id="ARBA00022980"/>
    </source>
</evidence>
<dbReference type="PROSITE" id="PS00548">
    <property type="entry name" value="RIBOSOMAL_S3"/>
    <property type="match status" value="1"/>
</dbReference>
<proteinExistence type="inferred from homology"/>
<geneLocation type="chloroplast" evidence="9"/>
<dbReference type="GO" id="GO:0003735">
    <property type="term" value="F:structural constituent of ribosome"/>
    <property type="evidence" value="ECO:0007669"/>
    <property type="project" value="InterPro"/>
</dbReference>
<evidence type="ECO:0000256" key="6">
    <source>
        <dbReference type="RuleBase" id="RU003624"/>
    </source>
</evidence>
<dbReference type="InterPro" id="IPR001351">
    <property type="entry name" value="Ribosomal_uS3_C"/>
</dbReference>
<name>A0A140GIX1_9CHLO</name>
<reference evidence="9" key="1">
    <citation type="journal article" date="2016" name="Mol. Phylogenet. Evol.">
        <title>Chloroplast phylogenomic data from the green algal order Sphaeropleales (Chlorophyceae, Chlorophyta) reveal complex patterns of sequence evolution.</title>
        <authorList>
            <person name="Fucikova K."/>
            <person name="Lewis P.O."/>
            <person name="Lewis L.A."/>
        </authorList>
    </citation>
    <scope>NUCLEOTIDE SEQUENCE</scope>
    <source>
        <strain evidence="9">UTEX 1240</strain>
    </source>
</reference>
<dbReference type="InterPro" id="IPR005704">
    <property type="entry name" value="Ribosomal_uS3_bac-typ"/>
</dbReference>
<dbReference type="PANTHER" id="PTHR11760">
    <property type="entry name" value="30S/40S RIBOSOMAL PROTEIN S3"/>
    <property type="match status" value="1"/>
</dbReference>
<dbReference type="GO" id="GO:0003723">
    <property type="term" value="F:RNA binding"/>
    <property type="evidence" value="ECO:0007669"/>
    <property type="project" value="InterPro"/>
</dbReference>
<keyword evidence="2 5" id="KW-0689">Ribosomal protein</keyword>
<dbReference type="SUPFAM" id="SSF54814">
    <property type="entry name" value="Prokaryotic type KH domain (KH-domain type II)"/>
    <property type="match status" value="1"/>
</dbReference>
<dbReference type="InterPro" id="IPR018280">
    <property type="entry name" value="Ribosomal_uS3_CS"/>
</dbReference>
<protein>
    <recommendedName>
        <fullName evidence="4 5">Small ribosomal subunit protein uS3c</fullName>
    </recommendedName>
</protein>
<evidence type="ECO:0000256" key="3">
    <source>
        <dbReference type="ARBA" id="ARBA00023274"/>
    </source>
</evidence>
<keyword evidence="7 9" id="KW-0934">Plastid</keyword>
<comment type="subcellular location">
    <subcellularLocation>
        <location evidence="5 7">Plastid</location>
        <location evidence="5 7">Chloroplast</location>
    </subcellularLocation>
</comment>
<evidence type="ECO:0000256" key="1">
    <source>
        <dbReference type="ARBA" id="ARBA00010761"/>
    </source>
</evidence>
<dbReference type="InterPro" id="IPR036419">
    <property type="entry name" value="Ribosomal_S3_C_sf"/>
</dbReference>
<dbReference type="NCBIfam" id="TIGR01009">
    <property type="entry name" value="rpsC_bact"/>
    <property type="match status" value="1"/>
</dbReference>
<evidence type="ECO:0000256" key="5">
    <source>
        <dbReference type="HAMAP-Rule" id="MF_01309"/>
    </source>
</evidence>
<dbReference type="InterPro" id="IPR015946">
    <property type="entry name" value="KH_dom-like_a/b"/>
</dbReference>
<dbReference type="Pfam" id="PF00189">
    <property type="entry name" value="Ribosomal_S3_C"/>
    <property type="match status" value="1"/>
</dbReference>
<dbReference type="GO" id="GO:0009507">
    <property type="term" value="C:chloroplast"/>
    <property type="evidence" value="ECO:0007669"/>
    <property type="project" value="UniProtKB-SubCell"/>
</dbReference>